<organism evidence="7 8">
    <name type="scientific">Hippocampus comes</name>
    <name type="common">Tiger tail seahorse</name>
    <dbReference type="NCBI Taxonomy" id="109280"/>
    <lineage>
        <taxon>Eukaryota</taxon>
        <taxon>Metazoa</taxon>
        <taxon>Chordata</taxon>
        <taxon>Craniata</taxon>
        <taxon>Vertebrata</taxon>
        <taxon>Euteleostomi</taxon>
        <taxon>Actinopterygii</taxon>
        <taxon>Neopterygii</taxon>
        <taxon>Teleostei</taxon>
        <taxon>Neoteleostei</taxon>
        <taxon>Acanthomorphata</taxon>
        <taxon>Syngnathiaria</taxon>
        <taxon>Syngnathiformes</taxon>
        <taxon>Syngnathoidei</taxon>
        <taxon>Syngnathidae</taxon>
        <taxon>Hippocampus</taxon>
    </lineage>
</organism>
<dbReference type="SMART" id="SM00329">
    <property type="entry name" value="BPI2"/>
    <property type="match status" value="1"/>
</dbReference>
<feature type="signal peptide" evidence="4">
    <location>
        <begin position="1"/>
        <end position="16"/>
    </location>
</feature>
<reference evidence="7" key="1">
    <citation type="submission" date="2025-08" db="UniProtKB">
        <authorList>
            <consortium name="Ensembl"/>
        </authorList>
    </citation>
    <scope>IDENTIFICATION</scope>
</reference>
<comment type="similarity">
    <text evidence="1">Belongs to the BPI/LBP/Plunc superfamily. BPI/LBP family.</text>
</comment>
<dbReference type="Gene3D" id="3.15.20.10">
    <property type="entry name" value="Bactericidal permeability-increasing protein, domain 2"/>
    <property type="match status" value="1"/>
</dbReference>
<dbReference type="GO" id="GO:0050829">
    <property type="term" value="P:defense response to Gram-negative bacterium"/>
    <property type="evidence" value="ECO:0007669"/>
    <property type="project" value="UniProtKB-UniRule"/>
</dbReference>
<sequence>MLACVLIALAFISCDCGKNPAIQVILTNKGLQSGRHVAAGWIQEKLDHVTLPDISGEIRVGFLLHIGYKLTGITIIKSDFPEPSVEFYQGFSGLKTSIEGLNVALTGSWEAHCGFVHGGGSFDMALFGVDVVSIVQLGRDAGGRLSLTSVNCNAQLGDLNTHFYVNFQVNQDLTLDLPLIGPPVVSASSLQLGLKGQFYSVKCPKEPPFVAMPFATPEQPAYMLSVGLSDFTVNSASFSYFSADLLQAFINDSMIPPSSPVRLNTTSLGPFIPQLPKMFPDLLMTLQIYATNFPVFSFRSGAVVLSSSGAVKAFAIQRNATLTPLFKLHVVSARFFVAFTGIKVLLLKLATGFALPHTKHAQLVNPVLTVEEGFVAFNSDAMLLEDTIFN</sequence>
<keyword evidence="8" id="KW-1185">Reference proteome</keyword>
<dbReference type="InterPro" id="IPR017943">
    <property type="entry name" value="Bactericidal_perm-incr_a/b_dom"/>
</dbReference>
<evidence type="ECO:0000259" key="6">
    <source>
        <dbReference type="SMART" id="SM00329"/>
    </source>
</evidence>
<keyword evidence="3 4" id="KW-0732">Signal</keyword>
<dbReference type="GO" id="GO:0005615">
    <property type="term" value="C:extracellular space"/>
    <property type="evidence" value="ECO:0007669"/>
    <property type="project" value="UniProtKB-UniRule"/>
</dbReference>
<evidence type="ECO:0000256" key="1">
    <source>
        <dbReference type="ARBA" id="ARBA00007292"/>
    </source>
</evidence>
<dbReference type="SUPFAM" id="SSF55394">
    <property type="entry name" value="Bactericidal permeability-increasing protein, BPI"/>
    <property type="match status" value="2"/>
</dbReference>
<evidence type="ECO:0000256" key="3">
    <source>
        <dbReference type="RuleBase" id="RU369039"/>
    </source>
</evidence>
<comment type="function">
    <text evidence="3">The cytotoxic action of BPI is limited to many species of Gram-negative bacteria; this specificity may be explained by a strong affinity of the very basic N-terminal half for the negatively charged lipopolysaccharides that are unique to the Gram-negative bacterial outer envelope.</text>
</comment>
<dbReference type="PANTHER" id="PTHR10504">
    <property type="entry name" value="BACTERICIDAL PERMEABILITY-INCREASING BPI PROTEIN-RELATED"/>
    <property type="match status" value="1"/>
</dbReference>
<dbReference type="GeneTree" id="ENSGT01150000286994"/>
<proteinExistence type="inferred from homology"/>
<dbReference type="Pfam" id="PF01273">
    <property type="entry name" value="LBP_BPI_CETP"/>
    <property type="match status" value="1"/>
</dbReference>
<keyword evidence="3" id="KW-0929">Antimicrobial</keyword>
<feature type="chain" id="PRO_5018651849" description="Bactericidal permeability-increasing protein" evidence="4">
    <location>
        <begin position="17"/>
        <end position="390"/>
    </location>
</feature>
<comment type="subunit">
    <text evidence="3">Monomer. Homodimer; disulfide-linked.</text>
</comment>
<protein>
    <recommendedName>
        <fullName evidence="3">Bactericidal permeability-increasing protein</fullName>
        <shortName evidence="3">BPI</shortName>
    </recommendedName>
</protein>
<dbReference type="GO" id="GO:0008289">
    <property type="term" value="F:lipid binding"/>
    <property type="evidence" value="ECO:0007669"/>
    <property type="project" value="InterPro"/>
</dbReference>
<dbReference type="GO" id="GO:0045087">
    <property type="term" value="P:innate immune response"/>
    <property type="evidence" value="ECO:0007669"/>
    <property type="project" value="UniProtKB-UniRule"/>
</dbReference>
<keyword evidence="3" id="KW-0964">Secreted</keyword>
<reference evidence="7" key="2">
    <citation type="submission" date="2025-09" db="UniProtKB">
        <authorList>
            <consortium name="Ensembl"/>
        </authorList>
    </citation>
    <scope>IDENTIFICATION</scope>
</reference>
<dbReference type="InterPro" id="IPR017942">
    <property type="entry name" value="Lipid-bd_serum_glycop_N"/>
</dbReference>
<feature type="domain" description="Lipid-binding serum glycoprotein C-terminal" evidence="6">
    <location>
        <begin position="218"/>
        <end position="379"/>
    </location>
</feature>
<dbReference type="OMA" id="GKMWIAD"/>
<dbReference type="Ensembl" id="ENSHCOT00000011460.1">
    <property type="protein sequence ID" value="ENSHCOP00000018359.1"/>
    <property type="gene ID" value="ENSHCOG00000002859.1"/>
</dbReference>
<dbReference type="InterPro" id="IPR032942">
    <property type="entry name" value="BPI/LBP/Plunc"/>
</dbReference>
<feature type="domain" description="Lipid-binding serum glycoprotein N-terminal" evidence="5">
    <location>
        <begin position="26"/>
        <end position="254"/>
    </location>
</feature>
<dbReference type="PANTHER" id="PTHR10504:SF132">
    <property type="entry name" value="BACTERICIDAL PERMEABILITY-INCREASING PROTEIN"/>
    <property type="match status" value="1"/>
</dbReference>
<evidence type="ECO:0000259" key="5">
    <source>
        <dbReference type="SMART" id="SM00328"/>
    </source>
</evidence>
<evidence type="ECO:0000256" key="4">
    <source>
        <dbReference type="SAM" id="SignalP"/>
    </source>
</evidence>
<dbReference type="Proteomes" id="UP000264820">
    <property type="component" value="Unplaced"/>
</dbReference>
<evidence type="ECO:0000256" key="2">
    <source>
        <dbReference type="ARBA" id="ARBA00023157"/>
    </source>
</evidence>
<keyword evidence="3" id="KW-0391">Immunity</keyword>
<dbReference type="AlphaFoldDB" id="A0A3Q2YJ56"/>
<keyword evidence="2 3" id="KW-1015">Disulfide bond</keyword>
<dbReference type="Pfam" id="PF02886">
    <property type="entry name" value="LBP_BPI_CETP_C"/>
    <property type="match status" value="1"/>
</dbReference>
<name>A0A3Q2YJ56_HIPCM</name>
<comment type="subcellular location">
    <subcellularLocation>
        <location evidence="3">Secreted</location>
    </subcellularLocation>
</comment>
<keyword evidence="3" id="KW-0044">Antibiotic</keyword>
<keyword evidence="3" id="KW-0399">Innate immunity</keyword>
<comment type="domain">
    <text evidence="3">The N-terminal region may be exposed to the interior of the granule, whereas the C-terminal portion may be embedded in the membrane. During phagocytosis and degranulation, proteases may be released and activated and cleave BPI at the junction of the N- and C-terminal portions of the molecule, providing controlled release of the N-terminal antibacterial fragment when bacteria are ingested.</text>
</comment>
<dbReference type="InterPro" id="IPR001124">
    <property type="entry name" value="Lipid-bd_serum_glycop_C"/>
</dbReference>
<dbReference type="SMART" id="SM00328">
    <property type="entry name" value="BPI1"/>
    <property type="match status" value="1"/>
</dbReference>
<dbReference type="Gene3D" id="3.15.10.10">
    <property type="entry name" value="Bactericidal permeability-increasing protein, domain 1"/>
    <property type="match status" value="1"/>
</dbReference>
<evidence type="ECO:0000313" key="7">
    <source>
        <dbReference type="Ensembl" id="ENSHCOP00000018359.1"/>
    </source>
</evidence>
<keyword evidence="3" id="KW-0325">Glycoprotein</keyword>
<evidence type="ECO:0000313" key="8">
    <source>
        <dbReference type="Proteomes" id="UP000264820"/>
    </source>
</evidence>
<accession>A0A3Q2YJ56</accession>
<comment type="domain">
    <text evidence="3">The N- and C-terminal barrels adopt an identical fold despite having only 13% of conserved residues.</text>
</comment>